<dbReference type="EMBL" id="BMQS01000003">
    <property type="protein sequence ID" value="GGT89057.1"/>
    <property type="molecule type" value="Genomic_DNA"/>
</dbReference>
<dbReference type="Gene3D" id="1.10.287.1490">
    <property type="match status" value="1"/>
</dbReference>
<name>A0A830H144_9CREN</name>
<comment type="caution">
    <text evidence="2">The sequence shown here is derived from an EMBL/GenBank/DDBJ whole genome shotgun (WGS) entry which is preliminary data.</text>
</comment>
<evidence type="ECO:0008006" key="4">
    <source>
        <dbReference type="Google" id="ProtNLM"/>
    </source>
</evidence>
<dbReference type="SUPFAM" id="SSF52980">
    <property type="entry name" value="Restriction endonuclease-like"/>
    <property type="match status" value="1"/>
</dbReference>
<reference evidence="2" key="1">
    <citation type="journal article" date="2014" name="Int. J. Syst. Evol. Microbiol.">
        <title>Complete genome sequence of Corynebacterium casei LMG S-19264T (=DSM 44701T), isolated from a smear-ripened cheese.</title>
        <authorList>
            <consortium name="US DOE Joint Genome Institute (JGI-PGF)"/>
            <person name="Walter F."/>
            <person name="Albersmeier A."/>
            <person name="Kalinowski J."/>
            <person name="Ruckert C."/>
        </authorList>
    </citation>
    <scope>NUCLEOTIDE SEQUENCE</scope>
    <source>
        <strain evidence="2">JCM 31740</strain>
    </source>
</reference>
<dbReference type="AlphaFoldDB" id="A0A830H144"/>
<dbReference type="Proteomes" id="UP000616143">
    <property type="component" value="Unassembled WGS sequence"/>
</dbReference>
<dbReference type="InterPro" id="IPR011335">
    <property type="entry name" value="Restrct_endonuc-II-like"/>
</dbReference>
<evidence type="ECO:0000256" key="1">
    <source>
        <dbReference type="SAM" id="Coils"/>
    </source>
</evidence>
<dbReference type="PANTHER" id="PTHR34314">
    <property type="entry name" value="CRENARCHAEAL PROTEIN, PUTATIVE-RELATED"/>
    <property type="match status" value="1"/>
</dbReference>
<sequence length="248" mass="27460">MSGEIISRWFAGKIDEIAAKITEGKTLAPDESTMVLYYLMKEEVVKESVKTREAVRDLETRLTSRIDAVERNLTAGQKSLEANQKSLEANQKSLEANQKSLEANQKSLEANQKSLEANQKSLDNKIDSNYAKLNKAIEQLRSDLGLVAEETFMNRVLGFLERKGEKVVDVDRGVETPRGEVDAVIVCEGKVYVVEVKLKVELSDVDEVKSRAVEVEKSYGLKALPVITGARMGKHVKTYATGIGVITV</sequence>
<accession>A0A830H144</accession>
<gene>
    <name evidence="2" type="ORF">GCM10007116_03600</name>
</gene>
<dbReference type="PANTHER" id="PTHR34314:SF6">
    <property type="entry name" value="DUF3782 DOMAIN-CONTAINING PROTEIN"/>
    <property type="match status" value="1"/>
</dbReference>
<dbReference type="RefSeq" id="WP_188848327.1">
    <property type="nucleotide sequence ID" value="NZ_BMQS01000003.1"/>
</dbReference>
<evidence type="ECO:0000313" key="3">
    <source>
        <dbReference type="Proteomes" id="UP000616143"/>
    </source>
</evidence>
<keyword evidence="1" id="KW-0175">Coiled coil</keyword>
<organism evidence="2 3">
    <name type="scientific">Sulfodiicoccus acidiphilus</name>
    <dbReference type="NCBI Taxonomy" id="1670455"/>
    <lineage>
        <taxon>Archaea</taxon>
        <taxon>Thermoproteota</taxon>
        <taxon>Thermoprotei</taxon>
        <taxon>Sulfolobales</taxon>
        <taxon>Sulfolobaceae</taxon>
        <taxon>Sulfodiicoccus</taxon>
    </lineage>
</organism>
<reference evidence="2" key="2">
    <citation type="submission" date="2020-09" db="EMBL/GenBank/DDBJ databases">
        <authorList>
            <person name="Sun Q."/>
            <person name="Ohkuma M."/>
        </authorList>
    </citation>
    <scope>NUCLEOTIDE SEQUENCE</scope>
    <source>
        <strain evidence="2">JCM 31740</strain>
    </source>
</reference>
<protein>
    <recommendedName>
        <fullName evidence="4">Microtubule-binding protein</fullName>
    </recommendedName>
</protein>
<proteinExistence type="predicted"/>
<evidence type="ECO:0000313" key="2">
    <source>
        <dbReference type="EMBL" id="GGT89057.1"/>
    </source>
</evidence>
<feature type="coiled-coil region" evidence="1">
    <location>
        <begin position="77"/>
        <end position="150"/>
    </location>
</feature>